<keyword evidence="2" id="KW-1185">Reference proteome</keyword>
<dbReference type="Proteomes" id="UP000269396">
    <property type="component" value="Unassembled WGS sequence"/>
</dbReference>
<dbReference type="EMBL" id="UZAL01037922">
    <property type="protein sequence ID" value="VDP72722.1"/>
    <property type="molecule type" value="Genomic_DNA"/>
</dbReference>
<organism evidence="1 2">
    <name type="scientific">Schistosoma mattheei</name>
    <dbReference type="NCBI Taxonomy" id="31246"/>
    <lineage>
        <taxon>Eukaryota</taxon>
        <taxon>Metazoa</taxon>
        <taxon>Spiralia</taxon>
        <taxon>Lophotrochozoa</taxon>
        <taxon>Platyhelminthes</taxon>
        <taxon>Trematoda</taxon>
        <taxon>Digenea</taxon>
        <taxon>Strigeidida</taxon>
        <taxon>Schistosomatoidea</taxon>
        <taxon>Schistosomatidae</taxon>
        <taxon>Schistosoma</taxon>
    </lineage>
</organism>
<sequence length="50" mass="6021">MLSVLNAENLYAIYEINKGFVKKWQNEKSSFHSKVQRTCPEDEYLEFCCW</sequence>
<dbReference type="AlphaFoldDB" id="A0A3P8F8Y5"/>
<accession>A0A3P8F8Y5</accession>
<proteinExistence type="predicted"/>
<protein>
    <submittedName>
        <fullName evidence="1">Uncharacterized protein</fullName>
    </submittedName>
</protein>
<evidence type="ECO:0000313" key="2">
    <source>
        <dbReference type="Proteomes" id="UP000269396"/>
    </source>
</evidence>
<gene>
    <name evidence="1" type="ORF">SMTD_LOCUS16928</name>
</gene>
<reference evidence="1 2" key="1">
    <citation type="submission" date="2018-11" db="EMBL/GenBank/DDBJ databases">
        <authorList>
            <consortium name="Pathogen Informatics"/>
        </authorList>
    </citation>
    <scope>NUCLEOTIDE SEQUENCE [LARGE SCALE GENOMIC DNA]</scope>
    <source>
        <strain>Denwood</strain>
        <strain evidence="2">Zambia</strain>
    </source>
</reference>
<name>A0A3P8F8Y5_9TREM</name>
<evidence type="ECO:0000313" key="1">
    <source>
        <dbReference type="EMBL" id="VDP72722.1"/>
    </source>
</evidence>